<dbReference type="RefSeq" id="WP_068204038.1">
    <property type="nucleotide sequence ID" value="NZ_JBHSLU010000063.1"/>
</dbReference>
<protein>
    <submittedName>
        <fullName evidence="1">Uncharacterized protein</fullName>
    </submittedName>
</protein>
<name>A0ABW0P6Y0_9HYPH</name>
<accession>A0ABW0P6Y0</accession>
<dbReference type="Proteomes" id="UP001596060">
    <property type="component" value="Unassembled WGS sequence"/>
</dbReference>
<keyword evidence="2" id="KW-1185">Reference proteome</keyword>
<organism evidence="1 2">
    <name type="scientific">Bosea massiliensis</name>
    <dbReference type="NCBI Taxonomy" id="151419"/>
    <lineage>
        <taxon>Bacteria</taxon>
        <taxon>Pseudomonadati</taxon>
        <taxon>Pseudomonadota</taxon>
        <taxon>Alphaproteobacteria</taxon>
        <taxon>Hyphomicrobiales</taxon>
        <taxon>Boseaceae</taxon>
        <taxon>Bosea</taxon>
    </lineage>
</organism>
<dbReference type="EMBL" id="JBHSLU010000063">
    <property type="protein sequence ID" value="MFC5507578.1"/>
    <property type="molecule type" value="Genomic_DNA"/>
</dbReference>
<comment type="caution">
    <text evidence="1">The sequence shown here is derived from an EMBL/GenBank/DDBJ whole genome shotgun (WGS) entry which is preliminary data.</text>
</comment>
<evidence type="ECO:0000313" key="2">
    <source>
        <dbReference type="Proteomes" id="UP001596060"/>
    </source>
</evidence>
<gene>
    <name evidence="1" type="ORF">ACFPN9_20250</name>
</gene>
<proteinExistence type="predicted"/>
<reference evidence="2" key="1">
    <citation type="journal article" date="2019" name="Int. J. Syst. Evol. Microbiol.">
        <title>The Global Catalogue of Microorganisms (GCM) 10K type strain sequencing project: providing services to taxonomists for standard genome sequencing and annotation.</title>
        <authorList>
            <consortium name="The Broad Institute Genomics Platform"/>
            <consortium name="The Broad Institute Genome Sequencing Center for Infectious Disease"/>
            <person name="Wu L."/>
            <person name="Ma J."/>
        </authorList>
    </citation>
    <scope>NUCLEOTIDE SEQUENCE [LARGE SCALE GENOMIC DNA]</scope>
    <source>
        <strain evidence="2">CCUG 43117</strain>
    </source>
</reference>
<sequence length="75" mass="8335">MTGNTAAKDALLASYDRLRRAEEKRIELLPDRLQTMRADPDWIAAVFEKNQALDAFVAAARTACVTWSAEQPNNG</sequence>
<evidence type="ECO:0000313" key="1">
    <source>
        <dbReference type="EMBL" id="MFC5507578.1"/>
    </source>
</evidence>